<name>A0A166A260_9AGAM</name>
<gene>
    <name evidence="1" type="ORF">FIBSPDRAFT_962496</name>
</gene>
<evidence type="ECO:0000313" key="2">
    <source>
        <dbReference type="Proteomes" id="UP000076532"/>
    </source>
</evidence>
<evidence type="ECO:0000313" key="1">
    <source>
        <dbReference type="EMBL" id="KZP11173.1"/>
    </source>
</evidence>
<dbReference type="Proteomes" id="UP000076532">
    <property type="component" value="Unassembled WGS sequence"/>
</dbReference>
<reference evidence="1 2" key="1">
    <citation type="journal article" date="2016" name="Mol. Biol. Evol.">
        <title>Comparative Genomics of Early-Diverging Mushroom-Forming Fungi Provides Insights into the Origins of Lignocellulose Decay Capabilities.</title>
        <authorList>
            <person name="Nagy L.G."/>
            <person name="Riley R."/>
            <person name="Tritt A."/>
            <person name="Adam C."/>
            <person name="Daum C."/>
            <person name="Floudas D."/>
            <person name="Sun H."/>
            <person name="Yadav J.S."/>
            <person name="Pangilinan J."/>
            <person name="Larsson K.H."/>
            <person name="Matsuura K."/>
            <person name="Barry K."/>
            <person name="Labutti K."/>
            <person name="Kuo R."/>
            <person name="Ohm R.A."/>
            <person name="Bhattacharya S.S."/>
            <person name="Shirouzu T."/>
            <person name="Yoshinaga Y."/>
            <person name="Martin F.M."/>
            <person name="Grigoriev I.V."/>
            <person name="Hibbett D.S."/>
        </authorList>
    </citation>
    <scope>NUCLEOTIDE SEQUENCE [LARGE SCALE GENOMIC DNA]</scope>
    <source>
        <strain evidence="1 2">CBS 109695</strain>
    </source>
</reference>
<dbReference type="OrthoDB" id="3265815at2759"/>
<proteinExistence type="predicted"/>
<dbReference type="AlphaFoldDB" id="A0A166A260"/>
<protein>
    <submittedName>
        <fullName evidence="1">Uncharacterized protein</fullName>
    </submittedName>
</protein>
<keyword evidence="2" id="KW-1185">Reference proteome</keyword>
<dbReference type="EMBL" id="KV417667">
    <property type="protein sequence ID" value="KZP11173.1"/>
    <property type="molecule type" value="Genomic_DNA"/>
</dbReference>
<dbReference type="STRING" id="436010.A0A166A260"/>
<organism evidence="1 2">
    <name type="scientific">Athelia psychrophila</name>
    <dbReference type="NCBI Taxonomy" id="1759441"/>
    <lineage>
        <taxon>Eukaryota</taxon>
        <taxon>Fungi</taxon>
        <taxon>Dikarya</taxon>
        <taxon>Basidiomycota</taxon>
        <taxon>Agaricomycotina</taxon>
        <taxon>Agaricomycetes</taxon>
        <taxon>Agaricomycetidae</taxon>
        <taxon>Atheliales</taxon>
        <taxon>Atheliaceae</taxon>
        <taxon>Athelia</taxon>
    </lineage>
</organism>
<sequence length="173" mass="18769">MPSAPGDDRDYFGSKPLFYVPEQSAIFNIIIHAIYRISCARHPTHPAFAALLAAIAALPKYGVDLHASNIFAPTSRTPPSPLSAQLLVHAFAKPDRAFDLYALAVAFAHLRALPLPALTDNMSLAEDADADLQESEIRAAFSPVAVVDRVDLLCARWAMVLVLFSLTVVPGRY</sequence>
<accession>A0A166A260</accession>